<sequence length="990" mass="114121">MTRFNKQTEEEDTRPIVLLSGVDEDSLSDESDGLPVYSLVGCDSELFDRFIEAKRTGTSPLEVLTSHTAPGNYDGEDEVRRHRKTERDEDADLIEEATVGEPVTPVFSESPSYIVGGTMRPYQIQGLNWLISLYEHCINGILADEMGLGKTLQTLSLLGYLKNFRHIDGPHLLVVPKSTLQNWMNESRRWVPSLDAFVFHGDKETRAQLIQDRLRHVQFDVCITSYEMCLSERAALRRINWEYLVIDEAHRIKNEASKLAGIVREFKSANRLLITGTPLQNNLHELWALLNFLLPDIFSSSDDFDGWFASHSGRAQEEMVTHLRRLLQPFLLRRLKADVEHSLKPKKEVNLYVGMSEMQRLWYRTILERDLAAVNGLTAGKDGKNRLLNIVMQLRKCCNHPYLFDGAEPGPPYTTDEHLVFNSGKMQVLDRLLTRLKANGSRVLLFSQMSRVLDILEDYCVFRGYNCCRIDGQTAHEDRIEAIEDYNRPGSDKFVFLLTTRAGGLGINLATADIVIIFDSDWNPQVDLQAQDRAHRIGQTKQVCVFRLVTEHSIEEKIIEKALQKLRLDQLVIQQGKLTNVNKPLSQDEMLSMIRHGAEQIFTKNADEAKDGQNDLDIEELLRKGEEKTKEIQGKYQNVGYDDLQKFTIEAPSALHIEGSHEPIGNGGQMGGMLFLQPGKRERKGNYHVDTYYREALRIHPQKVKASKPPMPKDYISIHDFQFYPPRLQELMDRDVLAFQRAAEYRIPEGVEETEEEREKREADQRAIDTAIALNDAEIAEKEKLAQQGFRDWHRRDYVAFLRGVEKHGKNALRLIEIEGKTAADLEAYSQVFWKNLERLSDYEKIEAYLEAYDVKRKRDQEIQTILDNKLARHKKAHTPLHITYFGGKGKQFTEEEDAFLIEQLASIGIAHEDAANKLRESILHSPRFRFDWFLKTRTAGDLQRRCHKLISFIEREQREIDERAEPPKPRSRAVWIKDGNKRSAKRTRK</sequence>
<dbReference type="InterPro" id="IPR000330">
    <property type="entry name" value="SNF2_N"/>
</dbReference>
<evidence type="ECO:0000256" key="3">
    <source>
        <dbReference type="ARBA" id="ARBA00022741"/>
    </source>
</evidence>
<evidence type="ECO:0000313" key="11">
    <source>
        <dbReference type="Proteomes" id="UP000240830"/>
    </source>
</evidence>
<dbReference type="SUPFAM" id="SSF101224">
    <property type="entry name" value="HAND domain of the nucleosome remodeling ATPase ISWI"/>
    <property type="match status" value="1"/>
</dbReference>
<keyword evidence="5" id="KW-0067">ATP-binding</keyword>
<evidence type="ECO:0000256" key="1">
    <source>
        <dbReference type="ARBA" id="ARBA00004123"/>
    </source>
</evidence>
<dbReference type="Gene3D" id="3.40.50.10810">
    <property type="entry name" value="Tandem AAA-ATPase domain"/>
    <property type="match status" value="1"/>
</dbReference>
<dbReference type="AlphaFoldDB" id="A0A2H9TJ79"/>
<dbReference type="InterPro" id="IPR027417">
    <property type="entry name" value="P-loop_NTPase"/>
</dbReference>
<dbReference type="PANTHER" id="PTHR45623:SF49">
    <property type="entry name" value="SWI_SNF-RELATED MATRIX-ASSOCIATED ACTIN-DEPENDENT REGULATOR OF CHROMATIN SUBFAMILY A MEMBER 5"/>
    <property type="match status" value="1"/>
</dbReference>
<dbReference type="Gene3D" id="1.10.10.60">
    <property type="entry name" value="Homeodomain-like"/>
    <property type="match status" value="2"/>
</dbReference>
<dbReference type="FunFam" id="3.40.50.300:FF:000082">
    <property type="entry name" value="ISWI chromatin remodeling complex ATPase ISW1"/>
    <property type="match status" value="1"/>
</dbReference>
<dbReference type="InterPro" id="IPR015194">
    <property type="entry name" value="ISWI_HAND-dom"/>
</dbReference>
<dbReference type="OrthoDB" id="5857104at2759"/>
<dbReference type="Pfam" id="PF00271">
    <property type="entry name" value="Helicase_C"/>
    <property type="match status" value="1"/>
</dbReference>
<feature type="compositionally biased region" description="Basic and acidic residues" evidence="7">
    <location>
        <begin position="959"/>
        <end position="969"/>
    </location>
</feature>
<feature type="domain" description="Helicase C-terminal" evidence="9">
    <location>
        <begin position="428"/>
        <end position="579"/>
    </location>
</feature>
<evidence type="ECO:0000256" key="6">
    <source>
        <dbReference type="ARBA" id="ARBA00023242"/>
    </source>
</evidence>
<reference evidence="10 11" key="1">
    <citation type="submission" date="2016-10" db="EMBL/GenBank/DDBJ databases">
        <title>The genome of Paramicrosporidium saccamoebae is the missing link in understanding Cryptomycota and Microsporidia evolution.</title>
        <authorList>
            <person name="Quandt C.A."/>
            <person name="Beaudet D."/>
            <person name="Corsaro D."/>
            <person name="Michel R."/>
            <person name="Corradi N."/>
            <person name="James T."/>
        </authorList>
    </citation>
    <scope>NUCLEOTIDE SEQUENCE [LARGE SCALE GENOMIC DNA]</scope>
    <source>
        <strain evidence="10 11">KSL3</strain>
    </source>
</reference>
<dbReference type="GO" id="GO:0000785">
    <property type="term" value="C:chromatin"/>
    <property type="evidence" value="ECO:0007669"/>
    <property type="project" value="TreeGrafter"/>
</dbReference>
<dbReference type="GO" id="GO:0005524">
    <property type="term" value="F:ATP binding"/>
    <property type="evidence" value="ECO:0007669"/>
    <property type="project" value="InterPro"/>
</dbReference>
<dbReference type="CDD" id="cd17997">
    <property type="entry name" value="DEXHc_SMARCA1_SMARCA5"/>
    <property type="match status" value="1"/>
</dbReference>
<dbReference type="Pfam" id="PF09111">
    <property type="entry name" value="SLIDE"/>
    <property type="match status" value="1"/>
</dbReference>
<dbReference type="GO" id="GO:0034728">
    <property type="term" value="P:nucleosome organization"/>
    <property type="evidence" value="ECO:0007669"/>
    <property type="project" value="TreeGrafter"/>
</dbReference>
<dbReference type="InterPro" id="IPR044754">
    <property type="entry name" value="Isw1/2_DEXHc"/>
</dbReference>
<dbReference type="SUPFAM" id="SSF46689">
    <property type="entry name" value="Homeodomain-like"/>
    <property type="match status" value="1"/>
</dbReference>
<dbReference type="SUPFAM" id="SSF52540">
    <property type="entry name" value="P-loop containing nucleoside triphosphate hydrolases"/>
    <property type="match status" value="2"/>
</dbReference>
<dbReference type="GO" id="GO:0003677">
    <property type="term" value="F:DNA binding"/>
    <property type="evidence" value="ECO:0007669"/>
    <property type="project" value="InterPro"/>
</dbReference>
<dbReference type="GO" id="GO:0005634">
    <property type="term" value="C:nucleus"/>
    <property type="evidence" value="ECO:0007669"/>
    <property type="project" value="UniProtKB-SubCell"/>
</dbReference>
<organism evidence="10 11">
    <name type="scientific">Paramicrosporidium saccamoebae</name>
    <dbReference type="NCBI Taxonomy" id="1246581"/>
    <lineage>
        <taxon>Eukaryota</taxon>
        <taxon>Fungi</taxon>
        <taxon>Fungi incertae sedis</taxon>
        <taxon>Cryptomycota</taxon>
        <taxon>Cryptomycota incertae sedis</taxon>
        <taxon>Paramicrosporidium</taxon>
    </lineage>
</organism>
<dbReference type="InterPro" id="IPR038718">
    <property type="entry name" value="SNF2-like_sf"/>
</dbReference>
<gene>
    <name evidence="10" type="ORF">PSACC_02392</name>
</gene>
<dbReference type="PROSITE" id="PS51192">
    <property type="entry name" value="HELICASE_ATP_BIND_1"/>
    <property type="match status" value="1"/>
</dbReference>
<evidence type="ECO:0000256" key="7">
    <source>
        <dbReference type="SAM" id="MobiDB-lite"/>
    </source>
</evidence>
<dbReference type="CDD" id="cd18793">
    <property type="entry name" value="SF2_C_SNF"/>
    <property type="match status" value="1"/>
</dbReference>
<dbReference type="InterPro" id="IPR015195">
    <property type="entry name" value="SLIDE"/>
</dbReference>
<dbReference type="FunFam" id="3.40.50.10810:FF:000101">
    <property type="entry name" value="SWI/SNF-related, matrix-associated, actin-dependent regulator of"/>
    <property type="match status" value="1"/>
</dbReference>
<dbReference type="InterPro" id="IPR036306">
    <property type="entry name" value="ISWI_HAND-dom_sf"/>
</dbReference>
<dbReference type="InterPro" id="IPR001650">
    <property type="entry name" value="Helicase_C-like"/>
</dbReference>
<dbReference type="InterPro" id="IPR009057">
    <property type="entry name" value="Homeodomain-like_sf"/>
</dbReference>
<keyword evidence="11" id="KW-1185">Reference proteome</keyword>
<comment type="caution">
    <text evidence="10">The sequence shown here is derived from an EMBL/GenBank/DDBJ whole genome shotgun (WGS) entry which is preliminary data.</text>
</comment>
<dbReference type="Gene3D" id="3.40.50.300">
    <property type="entry name" value="P-loop containing nucleotide triphosphate hydrolases"/>
    <property type="match status" value="1"/>
</dbReference>
<dbReference type="InterPro" id="IPR049730">
    <property type="entry name" value="SNF2/RAD54-like_C"/>
</dbReference>
<dbReference type="EMBL" id="MTSL01000159">
    <property type="protein sequence ID" value="PJF17788.1"/>
    <property type="molecule type" value="Genomic_DNA"/>
</dbReference>
<keyword evidence="6" id="KW-0539">Nucleus</keyword>
<dbReference type="GO" id="GO:0016887">
    <property type="term" value="F:ATP hydrolysis activity"/>
    <property type="evidence" value="ECO:0007669"/>
    <property type="project" value="TreeGrafter"/>
</dbReference>
<dbReference type="Proteomes" id="UP000240830">
    <property type="component" value="Unassembled WGS sequence"/>
</dbReference>
<evidence type="ECO:0000256" key="4">
    <source>
        <dbReference type="ARBA" id="ARBA00022801"/>
    </source>
</evidence>
<dbReference type="GO" id="GO:0042393">
    <property type="term" value="F:histone binding"/>
    <property type="evidence" value="ECO:0007669"/>
    <property type="project" value="TreeGrafter"/>
</dbReference>
<dbReference type="PANTHER" id="PTHR45623">
    <property type="entry name" value="CHROMODOMAIN-HELICASE-DNA-BINDING PROTEIN 3-RELATED-RELATED"/>
    <property type="match status" value="1"/>
</dbReference>
<evidence type="ECO:0000259" key="8">
    <source>
        <dbReference type="PROSITE" id="PS51192"/>
    </source>
</evidence>
<comment type="similarity">
    <text evidence="2">Belongs to the SNF2/RAD54 helicase family. ISWI subfamily.</text>
</comment>
<keyword evidence="3" id="KW-0547">Nucleotide-binding</keyword>
<keyword evidence="4" id="KW-0378">Hydrolase</keyword>
<dbReference type="SMART" id="SM00490">
    <property type="entry name" value="HELICc"/>
    <property type="match status" value="1"/>
</dbReference>
<dbReference type="Pfam" id="PF00176">
    <property type="entry name" value="SNF2-rel_dom"/>
    <property type="match status" value="1"/>
</dbReference>
<dbReference type="SMART" id="SM00487">
    <property type="entry name" value="DEXDc"/>
    <property type="match status" value="1"/>
</dbReference>
<dbReference type="PROSITE" id="PS51194">
    <property type="entry name" value="HELICASE_CTER"/>
    <property type="match status" value="1"/>
</dbReference>
<evidence type="ECO:0000259" key="9">
    <source>
        <dbReference type="PROSITE" id="PS51194"/>
    </source>
</evidence>
<dbReference type="Gene3D" id="1.10.1040.30">
    <property type="entry name" value="ISWI, HAND domain"/>
    <property type="match status" value="1"/>
</dbReference>
<evidence type="ECO:0000256" key="5">
    <source>
        <dbReference type="ARBA" id="ARBA00022840"/>
    </source>
</evidence>
<dbReference type="Pfam" id="PF09110">
    <property type="entry name" value="HAND"/>
    <property type="match status" value="1"/>
</dbReference>
<feature type="region of interest" description="Disordered" evidence="7">
    <location>
        <begin position="63"/>
        <end position="86"/>
    </location>
</feature>
<feature type="region of interest" description="Disordered" evidence="7">
    <location>
        <begin position="959"/>
        <end position="990"/>
    </location>
</feature>
<evidence type="ECO:0000256" key="2">
    <source>
        <dbReference type="ARBA" id="ARBA00009687"/>
    </source>
</evidence>
<accession>A0A2H9TJ79</accession>
<evidence type="ECO:0000313" key="10">
    <source>
        <dbReference type="EMBL" id="PJF17788.1"/>
    </source>
</evidence>
<name>A0A2H9TJ79_9FUNG</name>
<dbReference type="GO" id="GO:0140658">
    <property type="term" value="F:ATP-dependent chromatin remodeler activity"/>
    <property type="evidence" value="ECO:0007669"/>
    <property type="project" value="TreeGrafter"/>
</dbReference>
<feature type="domain" description="Helicase ATP-binding" evidence="8">
    <location>
        <begin position="131"/>
        <end position="296"/>
    </location>
</feature>
<dbReference type="STRING" id="1246581.A0A2H9TJ79"/>
<comment type="subcellular location">
    <subcellularLocation>
        <location evidence="1">Nucleus</location>
    </subcellularLocation>
</comment>
<protein>
    <submittedName>
        <fullName evidence="10">Uncharacterized protein</fullName>
    </submittedName>
</protein>
<dbReference type="GO" id="GO:0031491">
    <property type="term" value="F:nucleosome binding"/>
    <property type="evidence" value="ECO:0007669"/>
    <property type="project" value="InterPro"/>
</dbReference>
<proteinExistence type="inferred from homology"/>
<dbReference type="InterPro" id="IPR014001">
    <property type="entry name" value="Helicase_ATP-bd"/>
</dbReference>
<feature type="region of interest" description="Disordered" evidence="7">
    <location>
        <begin position="1"/>
        <end position="22"/>
    </location>
</feature>